<evidence type="ECO:0008006" key="3">
    <source>
        <dbReference type="Google" id="ProtNLM"/>
    </source>
</evidence>
<evidence type="ECO:0000313" key="2">
    <source>
        <dbReference type="Proteomes" id="UP000051739"/>
    </source>
</evidence>
<comment type="caution">
    <text evidence="1">The sequence shown here is derived from an EMBL/GenBank/DDBJ whole genome shotgun (WGS) entry which is preliminary data.</text>
</comment>
<organism evidence="1 2">
    <name type="scientific">Limosilactobacillus gastricus DSM 16045</name>
    <dbReference type="NCBI Taxonomy" id="1423749"/>
    <lineage>
        <taxon>Bacteria</taxon>
        <taxon>Bacillati</taxon>
        <taxon>Bacillota</taxon>
        <taxon>Bacilli</taxon>
        <taxon>Lactobacillales</taxon>
        <taxon>Lactobacillaceae</taxon>
        <taxon>Limosilactobacillus</taxon>
    </lineage>
</organism>
<keyword evidence="2" id="KW-1185">Reference proteome</keyword>
<dbReference type="Proteomes" id="UP000051739">
    <property type="component" value="Unassembled WGS sequence"/>
</dbReference>
<dbReference type="RefSeq" id="WP_056936642.1">
    <property type="nucleotide sequence ID" value="NZ_AZFN01000002.1"/>
</dbReference>
<dbReference type="AlphaFoldDB" id="A0A0R1VKH7"/>
<sequence length="73" mass="8496">MAKKDKTIEVTVNDIERNNQPIQQVFIGKQLIGEILPDQEKFKATMLTNQAQFFVHSQEEGLAMILQEYHLHK</sequence>
<name>A0A0R1VKH7_9LACO</name>
<evidence type="ECO:0000313" key="1">
    <source>
        <dbReference type="EMBL" id="KRM03443.1"/>
    </source>
</evidence>
<gene>
    <name evidence="1" type="ORF">FC60_GL000764</name>
</gene>
<dbReference type="InterPro" id="IPR021351">
    <property type="entry name" value="DUF2969"/>
</dbReference>
<accession>A0A0R1VKH7</accession>
<dbReference type="PATRIC" id="fig|1423749.3.peg.768"/>
<protein>
    <recommendedName>
        <fullName evidence="3">DUF2969 domain-containing protein</fullName>
    </recommendedName>
</protein>
<proteinExistence type="predicted"/>
<dbReference type="EMBL" id="AZFN01000002">
    <property type="protein sequence ID" value="KRM03443.1"/>
    <property type="molecule type" value="Genomic_DNA"/>
</dbReference>
<reference evidence="1 2" key="1">
    <citation type="journal article" date="2015" name="Genome Announc.">
        <title>Expanding the biotechnology potential of lactobacilli through comparative genomics of 213 strains and associated genera.</title>
        <authorList>
            <person name="Sun Z."/>
            <person name="Harris H.M."/>
            <person name="McCann A."/>
            <person name="Guo C."/>
            <person name="Argimon S."/>
            <person name="Zhang W."/>
            <person name="Yang X."/>
            <person name="Jeffery I.B."/>
            <person name="Cooney J.C."/>
            <person name="Kagawa T.F."/>
            <person name="Liu W."/>
            <person name="Song Y."/>
            <person name="Salvetti E."/>
            <person name="Wrobel A."/>
            <person name="Rasinkangas P."/>
            <person name="Parkhill J."/>
            <person name="Rea M.C."/>
            <person name="O'Sullivan O."/>
            <person name="Ritari J."/>
            <person name="Douillard F.P."/>
            <person name="Paul Ross R."/>
            <person name="Yang R."/>
            <person name="Briner A.E."/>
            <person name="Felis G.E."/>
            <person name="de Vos W.M."/>
            <person name="Barrangou R."/>
            <person name="Klaenhammer T.R."/>
            <person name="Caufield P.W."/>
            <person name="Cui Y."/>
            <person name="Zhang H."/>
            <person name="O'Toole P.W."/>
        </authorList>
    </citation>
    <scope>NUCLEOTIDE SEQUENCE [LARGE SCALE GENOMIC DNA]</scope>
    <source>
        <strain evidence="1 2">DSM 16045</strain>
    </source>
</reference>
<dbReference type="Pfam" id="PF11184">
    <property type="entry name" value="DUF2969"/>
    <property type="match status" value="1"/>
</dbReference>